<dbReference type="EMBL" id="VFPA01000003">
    <property type="protein sequence ID" value="TQM09250.1"/>
    <property type="molecule type" value="Genomic_DNA"/>
</dbReference>
<dbReference type="OrthoDB" id="3987021at2"/>
<feature type="domain" description="Glucose dehydrogenase C-terminal" evidence="6">
    <location>
        <begin position="147"/>
        <end position="340"/>
    </location>
</feature>
<evidence type="ECO:0000256" key="1">
    <source>
        <dbReference type="ARBA" id="ARBA00001947"/>
    </source>
</evidence>
<evidence type="ECO:0000313" key="8">
    <source>
        <dbReference type="Proteomes" id="UP000315677"/>
    </source>
</evidence>
<dbReference type="Gene3D" id="3.40.50.720">
    <property type="entry name" value="NAD(P)-binding Rossmann-like Domain"/>
    <property type="match status" value="1"/>
</dbReference>
<name>A0A543DIU8_9PSEU</name>
<dbReference type="InterPro" id="IPR031640">
    <property type="entry name" value="Glu_dehyd_C"/>
</dbReference>
<sequence length="343" mass="35529">MRALSVRRRGDAGELVLGDVPEPLLEDGEILVEAVAVGVCGTDREIVAAGPRRPPEGRDALVVGHESLGRVLEAPATAGVAPGDLVVGIVRRPDPVPCPFCATGRFDLCENGRYTERGILGRDGFASERFRLEPEYAVRVDPALGLAGVLVEPASVVAKAWEQLDHAARRPPRRALVLGAGPIGLLAALLGTQRGLEVHVVDRVAHGPKRRQAEALGAIYHTSTDQLDGVFDAVVECCGALVAEAVARTAPGGAACLVGVGDIRSAGTVDLAALTRDLVSGNKIVMGTVNSNRCHFEAGHDALRRAGAAWAGGLLTGQVGLEAWSGAFASDPGGIKSVIRIGS</sequence>
<evidence type="ECO:0000313" key="7">
    <source>
        <dbReference type="EMBL" id="TQM09250.1"/>
    </source>
</evidence>
<dbReference type="Pfam" id="PF16912">
    <property type="entry name" value="Glu_dehyd_C"/>
    <property type="match status" value="1"/>
</dbReference>
<evidence type="ECO:0000256" key="2">
    <source>
        <dbReference type="ARBA" id="ARBA00022723"/>
    </source>
</evidence>
<evidence type="ECO:0000256" key="4">
    <source>
        <dbReference type="ARBA" id="ARBA00023002"/>
    </source>
</evidence>
<dbReference type="Pfam" id="PF08240">
    <property type="entry name" value="ADH_N"/>
    <property type="match status" value="1"/>
</dbReference>
<evidence type="ECO:0000259" key="5">
    <source>
        <dbReference type="Pfam" id="PF08240"/>
    </source>
</evidence>
<dbReference type="InterPro" id="IPR013154">
    <property type="entry name" value="ADH-like_N"/>
</dbReference>
<keyword evidence="3" id="KW-0862">Zinc</keyword>
<keyword evidence="4" id="KW-0560">Oxidoreductase</keyword>
<accession>A0A543DIU8</accession>
<reference evidence="7 8" key="1">
    <citation type="submission" date="2019-06" db="EMBL/GenBank/DDBJ databases">
        <title>Sequencing the genomes of 1000 actinobacteria strains.</title>
        <authorList>
            <person name="Klenk H.-P."/>
        </authorList>
    </citation>
    <scope>NUCLEOTIDE SEQUENCE [LARGE SCALE GENOMIC DNA]</scope>
    <source>
        <strain evidence="7 8">DSM 45301</strain>
    </source>
</reference>
<dbReference type="GO" id="GO:0016491">
    <property type="term" value="F:oxidoreductase activity"/>
    <property type="evidence" value="ECO:0007669"/>
    <property type="project" value="UniProtKB-KW"/>
</dbReference>
<dbReference type="PANTHER" id="PTHR43189:SF2">
    <property type="entry name" value="GLUCOSE 1-DEHYDROGENASE"/>
    <property type="match status" value="1"/>
</dbReference>
<evidence type="ECO:0000259" key="6">
    <source>
        <dbReference type="Pfam" id="PF16912"/>
    </source>
</evidence>
<proteinExistence type="predicted"/>
<dbReference type="Gene3D" id="3.90.180.10">
    <property type="entry name" value="Medium-chain alcohol dehydrogenases, catalytic domain"/>
    <property type="match status" value="1"/>
</dbReference>
<comment type="cofactor">
    <cofactor evidence="1">
        <name>Zn(2+)</name>
        <dbReference type="ChEBI" id="CHEBI:29105"/>
    </cofactor>
</comment>
<organism evidence="7 8">
    <name type="scientific">Pseudonocardia kunmingensis</name>
    <dbReference type="NCBI Taxonomy" id="630975"/>
    <lineage>
        <taxon>Bacteria</taxon>
        <taxon>Bacillati</taxon>
        <taxon>Actinomycetota</taxon>
        <taxon>Actinomycetes</taxon>
        <taxon>Pseudonocardiales</taxon>
        <taxon>Pseudonocardiaceae</taxon>
        <taxon>Pseudonocardia</taxon>
    </lineage>
</organism>
<dbReference type="InterPro" id="IPR036291">
    <property type="entry name" value="NAD(P)-bd_dom_sf"/>
</dbReference>
<comment type="caution">
    <text evidence="7">The sequence shown here is derived from an EMBL/GenBank/DDBJ whole genome shotgun (WGS) entry which is preliminary data.</text>
</comment>
<dbReference type="SUPFAM" id="SSF51735">
    <property type="entry name" value="NAD(P)-binding Rossmann-fold domains"/>
    <property type="match status" value="1"/>
</dbReference>
<feature type="domain" description="Alcohol dehydrogenase-like N-terminal" evidence="5">
    <location>
        <begin position="27"/>
        <end position="140"/>
    </location>
</feature>
<dbReference type="InterPro" id="IPR011032">
    <property type="entry name" value="GroES-like_sf"/>
</dbReference>
<dbReference type="SUPFAM" id="SSF50129">
    <property type="entry name" value="GroES-like"/>
    <property type="match status" value="1"/>
</dbReference>
<dbReference type="RefSeq" id="WP_142057312.1">
    <property type="nucleotide sequence ID" value="NZ_VFPA01000003.1"/>
</dbReference>
<dbReference type="AlphaFoldDB" id="A0A543DIU8"/>
<evidence type="ECO:0000256" key="3">
    <source>
        <dbReference type="ARBA" id="ARBA00022833"/>
    </source>
</evidence>
<keyword evidence="8" id="KW-1185">Reference proteome</keyword>
<protein>
    <submittedName>
        <fullName evidence="7">Threonine dehydrogenase-like Zn-dependent dehydrogenase</fullName>
    </submittedName>
</protein>
<dbReference type="PANTHER" id="PTHR43189">
    <property type="entry name" value="ZINC-TYPE ALCOHOL DEHYDROGENASE-LIKE PROTEIN C1198.01-RELATED"/>
    <property type="match status" value="1"/>
</dbReference>
<dbReference type="Proteomes" id="UP000315677">
    <property type="component" value="Unassembled WGS sequence"/>
</dbReference>
<keyword evidence="2" id="KW-0479">Metal-binding</keyword>
<gene>
    <name evidence="7" type="ORF">FB558_5002</name>
</gene>
<dbReference type="GO" id="GO:0046872">
    <property type="term" value="F:metal ion binding"/>
    <property type="evidence" value="ECO:0007669"/>
    <property type="project" value="UniProtKB-KW"/>
</dbReference>